<evidence type="ECO:0000256" key="1">
    <source>
        <dbReference type="SAM" id="MobiDB-lite"/>
    </source>
</evidence>
<dbReference type="EMBL" id="JARBHB010000016">
    <property type="protein sequence ID" value="KAJ8866951.1"/>
    <property type="molecule type" value="Genomic_DNA"/>
</dbReference>
<dbReference type="InterPro" id="IPR005062">
    <property type="entry name" value="SAC3/GANP/THP3_conserved"/>
</dbReference>
<dbReference type="Pfam" id="PF03399">
    <property type="entry name" value="SAC3_GANP"/>
    <property type="match status" value="1"/>
</dbReference>
<dbReference type="Gene3D" id="1.25.40.990">
    <property type="match status" value="1"/>
</dbReference>
<feature type="region of interest" description="Disordered" evidence="1">
    <location>
        <begin position="23"/>
        <end position="52"/>
    </location>
</feature>
<organism evidence="3 4">
    <name type="scientific">Dryococelus australis</name>
    <dbReference type="NCBI Taxonomy" id="614101"/>
    <lineage>
        <taxon>Eukaryota</taxon>
        <taxon>Metazoa</taxon>
        <taxon>Ecdysozoa</taxon>
        <taxon>Arthropoda</taxon>
        <taxon>Hexapoda</taxon>
        <taxon>Insecta</taxon>
        <taxon>Pterygota</taxon>
        <taxon>Neoptera</taxon>
        <taxon>Polyneoptera</taxon>
        <taxon>Phasmatodea</taxon>
        <taxon>Verophasmatodea</taxon>
        <taxon>Anareolatae</taxon>
        <taxon>Phasmatidae</taxon>
        <taxon>Eurycanthinae</taxon>
        <taxon>Dryococelus</taxon>
    </lineage>
</organism>
<reference evidence="3 4" key="1">
    <citation type="submission" date="2023-02" db="EMBL/GenBank/DDBJ databases">
        <title>LHISI_Scaffold_Assembly.</title>
        <authorList>
            <person name="Stuart O.P."/>
            <person name="Cleave R."/>
            <person name="Magrath M.J.L."/>
            <person name="Mikheyev A.S."/>
        </authorList>
    </citation>
    <scope>NUCLEOTIDE SEQUENCE [LARGE SCALE GENOMIC DNA]</scope>
    <source>
        <strain evidence="3">Daus_M_001</strain>
        <tissue evidence="3">Leg muscle</tissue>
    </source>
</reference>
<dbReference type="Proteomes" id="UP001159363">
    <property type="component" value="Chromosome 15"/>
</dbReference>
<feature type="domain" description="SAC3/GANP/THP3 conserved" evidence="2">
    <location>
        <begin position="117"/>
        <end position="370"/>
    </location>
</feature>
<accession>A0ABQ9G641</accession>
<protein>
    <recommendedName>
        <fullName evidence="2">SAC3/GANP/THP3 conserved domain-containing protein</fullName>
    </recommendedName>
</protein>
<proteinExistence type="predicted"/>
<name>A0ABQ9G641_9NEOP</name>
<keyword evidence="4" id="KW-1185">Reference proteome</keyword>
<feature type="compositionally biased region" description="Low complexity" evidence="1">
    <location>
        <begin position="23"/>
        <end position="48"/>
    </location>
</feature>
<dbReference type="PANTHER" id="PTHR12436:SF3">
    <property type="entry name" value="GERMINAL-CENTER ASSOCIATED NUCLEAR PROTEIN"/>
    <property type="match status" value="1"/>
</dbReference>
<comment type="caution">
    <text evidence="3">The sequence shown here is derived from an EMBL/GenBank/DDBJ whole genome shotgun (WGS) entry which is preliminary data.</text>
</comment>
<evidence type="ECO:0000313" key="4">
    <source>
        <dbReference type="Proteomes" id="UP001159363"/>
    </source>
</evidence>
<evidence type="ECO:0000313" key="3">
    <source>
        <dbReference type="EMBL" id="KAJ8866951.1"/>
    </source>
</evidence>
<dbReference type="InterPro" id="IPR045107">
    <property type="entry name" value="SAC3/GANP/THP3"/>
</dbReference>
<sequence>MLAHHKQKALALSRIATRSKGLLGRRSSLGTSASASTSAPATTPQPAKSKMKLVLKPRTKSGDHAFYAETLLALTKKQALTSEDKYKILEARDKLLRKLQSKVLIKRSHLTGKCPDMCPEKERYHREITNQVAIYERLPVTEEVKMDHLRAVKQYSRSSADQDDTLCHELRPAAVLERSMDYLLGHIMDIHGRDSNLHDWFHFLWDRTRSIRKDITQQELCEARCVALMEQCTRFHIHCAEQLVEEDPAVFDQKINTENLTKCLQTLKYMYEDMALKGQHCPCEAEFRAYTVLLNLNDSNFIWDLKRVRPNILHSNEVQFALRVHAAIHSQNYIKFFKLVRQTSYLNACLLQRYFSQVRISALISLCKTSCPSRVHILLIGDYLTPILKFLFLTYCWGLYFCLYDDCLVNSDICQVLTQVMQKVESPELILGWVERSRRYVAVTCYQEVLGVNQEEEVADDISTEGKLKAAHPEKHLVPGTLPLCWYSLLAGVVMIRTFMPYLSPLKNCLEVELRKPIFVESDLAHAMLPLLQTPLKKPTTFARPVCIDKEVKNFILTPGYTQTRTPTHPSLASAPPKAQSSVIEVTKPTTTGPENNHVRTFPVGKLMKLLAFESLAETCKFLDCYGLTEYDTEDKKCVVMHRGAVSMPKLPPQMYRAPYLIESKMTGITLVKGFHLLPQHCLRRPLEDNPEITILVQIYYLVFHQIIAFNKVFSVCGAVLIHAKIMEPHHALILSTVMCFERIPSAVSISFKRRCAPNNSSRGRVTVFSGYFVCWRYKTNWTLSMSLGYSLYYSLTVANFLNSKPPCLSRSNTSLGKIRASETKDAPVITASMEMSSITTHAALGVSVRLSCAAVKKETALLVAATAPWSILPIRTQPYTYLQKSLQEVIDTTAGGTSTCSSVTVGNTGGAASSSGSAICASLWRRYDGFCGNACISFHEHLCQSFSVALTKLVHLVTLPLNVGGCNFGSFNLEGFSWLDTSRRSVQVTESLEETSCILEPGINLHDLNPLQLALRA</sequence>
<dbReference type="PANTHER" id="PTHR12436">
    <property type="entry name" value="80 KDA MCM3-ASSOCIATED PROTEIN"/>
    <property type="match status" value="1"/>
</dbReference>
<gene>
    <name evidence="3" type="ORF">PR048_032813</name>
</gene>
<evidence type="ECO:0000259" key="2">
    <source>
        <dbReference type="Pfam" id="PF03399"/>
    </source>
</evidence>